<dbReference type="HOGENOM" id="CLU_007558_1_0_5"/>
<dbReference type="RefSeq" id="WP_014102167.1">
    <property type="nucleotide sequence ID" value="NC_016026.1"/>
</dbReference>
<dbReference type="Pfam" id="PF06082">
    <property type="entry name" value="YjbH"/>
    <property type="match status" value="2"/>
</dbReference>
<protein>
    <recommendedName>
        <fullName evidence="3">YjbH domain-containing protein</fullName>
    </recommendedName>
</protein>
<dbReference type="Proteomes" id="UP000009286">
    <property type="component" value="Chromosome"/>
</dbReference>
<dbReference type="InterPro" id="IPR010344">
    <property type="entry name" value="YbjH"/>
</dbReference>
<name>G2KN12_MICAA</name>
<organism evidence="1 2">
    <name type="scientific">Micavibrio aeruginosavorus (strain ARL-13)</name>
    <dbReference type="NCBI Taxonomy" id="856793"/>
    <lineage>
        <taxon>Bacteria</taxon>
        <taxon>Pseudomonadati</taxon>
        <taxon>Bdellovibrionota</taxon>
        <taxon>Bdellovibrionia</taxon>
        <taxon>Bdellovibrionales</taxon>
        <taxon>Pseudobdellovibrionaceae</taxon>
        <taxon>Micavibrio</taxon>
    </lineage>
</organism>
<accession>G2KN12</accession>
<proteinExistence type="predicted"/>
<evidence type="ECO:0008006" key="3">
    <source>
        <dbReference type="Google" id="ProtNLM"/>
    </source>
</evidence>
<keyword evidence="2" id="KW-1185">Reference proteome</keyword>
<evidence type="ECO:0000313" key="2">
    <source>
        <dbReference type="Proteomes" id="UP000009286"/>
    </source>
</evidence>
<dbReference type="EMBL" id="CP002382">
    <property type="protein sequence ID" value="AEP08944.1"/>
    <property type="molecule type" value="Genomic_DNA"/>
</dbReference>
<evidence type="ECO:0000313" key="1">
    <source>
        <dbReference type="EMBL" id="AEP08944.1"/>
    </source>
</evidence>
<gene>
    <name evidence="1" type="ordered locus">MICA_608</name>
</gene>
<reference evidence="1 2" key="1">
    <citation type="journal article" date="2011" name="BMC Genomics">
        <title>Genomic insights into an obligate epibiotic bacterial predator: Micavibrio aeruginosavorus ARL-13.</title>
        <authorList>
            <person name="Wang Z."/>
            <person name="Kadouri D."/>
            <person name="Wu M."/>
        </authorList>
    </citation>
    <scope>NUCLEOTIDE SEQUENCE [LARGE SCALE GENOMIC DNA]</scope>
    <source>
        <strain evidence="1 2">ARL-13</strain>
    </source>
</reference>
<dbReference type="KEGG" id="mai:MICA_608"/>
<dbReference type="STRING" id="856793.MICA_608"/>
<sequence>MAGLLCAPVPAGAELLPPAAPKDPKPSPNWAGSLGLNTVPSARMDKSGMMRFHLSTLDPYATAALSMQIADPLNITLRQNGYVSNLREAADRLYPAVDLKVRLLNESAYRPEIALGLMSAYGHKQMAAEYLALSKRYNNFDFTGGLGWGRMASAGHFSNPLKVFGSHFERDRDATSEDANGPDDWFTGDKIGLFAGVEYFTPINGLSLKADWGADDYSTEALIDPGYDAPDPWSVGLHYQPTEHLGFGLGILGGEKIMASVNISGALNDWPYQWEEPSPEDPSTIQIQTTRANDKGVWANLYAHDELPIGMQIGRALRHLTEVDPEGPAEIYITPSHYGLTGPTLRMVRRDVAAALSEERNGSPAEIWRNMTMPAIVPTDLQNAEKVKDLRSPNRPFASFRFILDNQMSLSEEDGGILHRESLVQETQLNWPKNITVGGGFRLNFSDDLESLSSQYLPVDKPVRSDVAEFAGALVSVDRLYGAFMHSLSPDIHTGFTAGYLEEMYAGFGGEILYRPFGKTFAIGAEGWNVWRRDPYSDLVLDLQDDSTLTGFFNAWYEFPDSDLTAGLKVGRYLGEDFGATVSLDKRMDSGVRVTAFVTASEDEDPDIFGGTTHLYSGLRLTLPLGTWRRMVDGSEMRTTIAPLGRNAGQTLDTPLPLYDVSEPLSYRAISRSWDQLQK</sequence>
<dbReference type="AlphaFoldDB" id="G2KN12"/>
<dbReference type="eggNOG" id="COG3170">
    <property type="taxonomic scope" value="Bacteria"/>
</dbReference>